<gene>
    <name evidence="9" type="primary">EXD3</name>
    <name evidence="9" type="ORF">SNEC2469_LOCUS17032</name>
</gene>
<feature type="domain" description="3'-5' exonuclease" evidence="8">
    <location>
        <begin position="1204"/>
        <end position="1341"/>
    </location>
</feature>
<feature type="non-terminal residue" evidence="9">
    <location>
        <position position="1431"/>
    </location>
</feature>
<dbReference type="InterPro" id="IPR011990">
    <property type="entry name" value="TPR-like_helical_dom_sf"/>
</dbReference>
<evidence type="ECO:0000256" key="5">
    <source>
        <dbReference type="ARBA" id="ARBA00023146"/>
    </source>
</evidence>
<evidence type="ECO:0000313" key="10">
    <source>
        <dbReference type="Proteomes" id="UP000601435"/>
    </source>
</evidence>
<dbReference type="Pfam" id="PF00458">
    <property type="entry name" value="WHEP-TRS"/>
    <property type="match status" value="1"/>
</dbReference>
<dbReference type="InterPro" id="IPR036397">
    <property type="entry name" value="RNaseH_sf"/>
</dbReference>
<dbReference type="InterPro" id="IPR052408">
    <property type="entry name" value="Exonuclease_MUT-7-like"/>
</dbReference>
<evidence type="ECO:0000256" key="2">
    <source>
        <dbReference type="ARBA" id="ARBA00022741"/>
    </source>
</evidence>
<keyword evidence="2" id="KW-0547">Nucleotide-binding</keyword>
<feature type="domain" description="WHEP-TRS" evidence="7">
    <location>
        <begin position="1392"/>
        <end position="1430"/>
    </location>
</feature>
<feature type="compositionally biased region" description="Polar residues" evidence="6">
    <location>
        <begin position="188"/>
        <end position="203"/>
    </location>
</feature>
<organism evidence="9 10">
    <name type="scientific">Symbiodinium necroappetens</name>
    <dbReference type="NCBI Taxonomy" id="1628268"/>
    <lineage>
        <taxon>Eukaryota</taxon>
        <taxon>Sar</taxon>
        <taxon>Alveolata</taxon>
        <taxon>Dinophyceae</taxon>
        <taxon>Suessiales</taxon>
        <taxon>Symbiodiniaceae</taxon>
        <taxon>Symbiodinium</taxon>
    </lineage>
</organism>
<evidence type="ECO:0000256" key="3">
    <source>
        <dbReference type="ARBA" id="ARBA00022840"/>
    </source>
</evidence>
<dbReference type="EMBL" id="CAJNJA010027932">
    <property type="protein sequence ID" value="CAE7589370.1"/>
    <property type="molecule type" value="Genomic_DNA"/>
</dbReference>
<dbReference type="PANTHER" id="PTHR47765">
    <property type="entry name" value="3'-5' EXONUCLEASE DOMAIN-CONTAINING PROTEIN"/>
    <property type="match status" value="1"/>
</dbReference>
<dbReference type="PANTHER" id="PTHR47765:SF2">
    <property type="entry name" value="EXONUCLEASE MUT-7 HOMOLOG"/>
    <property type="match status" value="1"/>
</dbReference>
<evidence type="ECO:0000259" key="8">
    <source>
        <dbReference type="Pfam" id="PF01612"/>
    </source>
</evidence>
<feature type="region of interest" description="Disordered" evidence="6">
    <location>
        <begin position="357"/>
        <end position="387"/>
    </location>
</feature>
<dbReference type="InterPro" id="IPR009068">
    <property type="entry name" value="uS15_NS1_RNA-bd_sf"/>
</dbReference>
<dbReference type="Gene3D" id="1.25.40.10">
    <property type="entry name" value="Tetratricopeptide repeat domain"/>
    <property type="match status" value="1"/>
</dbReference>
<keyword evidence="1" id="KW-0436">Ligase</keyword>
<keyword evidence="10" id="KW-1185">Reference proteome</keyword>
<keyword evidence="5" id="KW-0030">Aminoacyl-tRNA synthetase</keyword>
<evidence type="ECO:0000256" key="1">
    <source>
        <dbReference type="ARBA" id="ARBA00022598"/>
    </source>
</evidence>
<proteinExistence type="predicted"/>
<dbReference type="Pfam" id="PF01612">
    <property type="entry name" value="DNA_pol_A_exo1"/>
    <property type="match status" value="1"/>
</dbReference>
<dbReference type="Gene3D" id="1.10.287.10">
    <property type="entry name" value="S15/NS1, RNA-binding"/>
    <property type="match status" value="1"/>
</dbReference>
<dbReference type="InterPro" id="IPR012337">
    <property type="entry name" value="RNaseH-like_sf"/>
</dbReference>
<reference evidence="9" key="1">
    <citation type="submission" date="2021-02" db="EMBL/GenBank/DDBJ databases">
        <authorList>
            <person name="Dougan E. K."/>
            <person name="Rhodes N."/>
            <person name="Thang M."/>
            <person name="Chan C."/>
        </authorList>
    </citation>
    <scope>NUCLEOTIDE SEQUENCE</scope>
</reference>
<dbReference type="GO" id="GO:0003676">
    <property type="term" value="F:nucleic acid binding"/>
    <property type="evidence" value="ECO:0007669"/>
    <property type="project" value="InterPro"/>
</dbReference>
<dbReference type="InterPro" id="IPR002562">
    <property type="entry name" value="3'-5'_exonuclease_dom"/>
</dbReference>
<dbReference type="Gene3D" id="3.30.420.10">
    <property type="entry name" value="Ribonuclease H-like superfamily/Ribonuclease H"/>
    <property type="match status" value="1"/>
</dbReference>
<protein>
    <submittedName>
        <fullName evidence="9">EXD3 protein</fullName>
    </submittedName>
</protein>
<name>A0A812UXC3_9DINO</name>
<feature type="compositionally biased region" description="Basic and acidic residues" evidence="6">
    <location>
        <begin position="358"/>
        <end position="374"/>
    </location>
</feature>
<evidence type="ECO:0000256" key="4">
    <source>
        <dbReference type="ARBA" id="ARBA00022917"/>
    </source>
</evidence>
<feature type="region of interest" description="Disordered" evidence="6">
    <location>
        <begin position="173"/>
        <end position="214"/>
    </location>
</feature>
<dbReference type="GO" id="GO:0004812">
    <property type="term" value="F:aminoacyl-tRNA ligase activity"/>
    <property type="evidence" value="ECO:0007669"/>
    <property type="project" value="UniProtKB-KW"/>
</dbReference>
<evidence type="ECO:0000313" key="9">
    <source>
        <dbReference type="EMBL" id="CAE7589370.1"/>
    </source>
</evidence>
<dbReference type="OrthoDB" id="10261556at2759"/>
<comment type="caution">
    <text evidence="9">The sequence shown here is derived from an EMBL/GenBank/DDBJ whole genome shotgun (WGS) entry which is preliminary data.</text>
</comment>
<dbReference type="SUPFAM" id="SSF47060">
    <property type="entry name" value="S15/NS1 RNA-binding domain"/>
    <property type="match status" value="1"/>
</dbReference>
<dbReference type="InterPro" id="IPR000738">
    <property type="entry name" value="WHEP-TRS_dom"/>
</dbReference>
<accession>A0A812UXC3</accession>
<sequence length="1431" mass="157961">MAAAFPPELAGVPAAMVMRDMVARGQMPDSHRCLRLVSKLGTGLAAVTADGVAEAAARMFSALGWMESLCQAWPDMEVGRTCCSMVSIFHRRGFTDLALRAVAWLRQRHYEIPICTLALAIDVCLQDERLPEAKELFKEAQVLLTQILTAPNEITCGPRGYYVESGQCKVAEVEKRQAEDDEEDETGISGSNSGANDSPSLSAKESPADFPTDKTTLCTDGLPNWLSSREGHLMALIAGHVAVLNRLAPVESSHWQDSVSQQTPSHVSELDWIKEVLEHGLELLESLCREVQELGAAGRSVLVGPLETLGQRWRLAQLHLLMPVARLAQKLEPSAAAKKFEELIRSRGFDASQLARRGLKERDPFSEDRSERINLEQPGPPPDEDTADAMQTLVNLTVKLHCQRRPSREDVDEILRTMGRRKGRRAGLVQETFRLANDLATHGLEVLRASSEEDQAFLAEVRDAQLQEDVEMSASAANKLFFRHLTPDTESCAAVIEALFACGAAAAAESMLLRCQSAFPPNPALYSAVIFGRLYCGDGQGAVDAILEMDRAGFAPHQRFILRCLRYMGAFHREALLLIDRLGFPMMQQKMLHILMETCISSPQPSACVLDVYHSLLEKGYSPTPDTHFALLKALCGISDAQCAIDELHKMQTKCILPEFIGFDLLLLDCFGLAASARRASQVIEARRRWVLEVSAALLSEPTDHVHLICQELQRRHADFDGSCQAKFRVAGEEQEAATDAACRHEVQDGPDEDEEVDVDAAENMNRQASDEVADQDPEAECWFGPRYKYTWVLNAYCAALPLRLAALKASHYLVFRYSLVRSGAQKAALQEELDRGMSLDYAELARELHQKLQLDAWNLQEHLRLGQASTGVLEEGCWQPMSFILLILMHLDQLEVVEGTQVRLLRMLFRSLPVGARCLSEMHADFLQRRAGQLSPAVLTELIRACSVCEGGHSPFGSDQGRRMLADTVRDHYLTRAPGGEPIKLSTSLRFVRTHELADLIADDVLFIPVLCSLQDGQPQHAYNLGEGDLQLQLRLVSYAICKGKRLAAGRLTERFGLLDHMDGITEVPGWSDAQGPFKDVCTACVREAEEAEEKELRAASDRKMAAAAEEDAICLQLPDAVAANVVLVSTEADLLHIRARLMALADVSQPAEPNVDELIHRCGSCIGLDTEWKPFLEKRGGMQKHRRSNQSATSMEPCSTLQLAAEDFIVIFDLLALAPAEKSTAQMLSAVLVSLFCHRGIVKLGFGLQNDLQRLAASYPHLECFRRILGTLDLQEVLMEARRSKGQTTGLSALCLEFLGSPLSKRLQTSDWGARPLSREQLSYAALDAHCLLTLARRLHASPESIRTCMQLRDLKVQLLAGKMVVSVSSDAEESPSLAVDMEAISKVSQDITSKGAEIRAMKAAGKAKSAWQAEVAVLLQLKARFRQL</sequence>
<dbReference type="GO" id="GO:0006418">
    <property type="term" value="P:tRNA aminoacylation for protein translation"/>
    <property type="evidence" value="ECO:0007669"/>
    <property type="project" value="InterPro"/>
</dbReference>
<dbReference type="GO" id="GO:0005524">
    <property type="term" value="F:ATP binding"/>
    <property type="evidence" value="ECO:0007669"/>
    <property type="project" value="UniProtKB-KW"/>
</dbReference>
<evidence type="ECO:0000259" key="7">
    <source>
        <dbReference type="Pfam" id="PF00458"/>
    </source>
</evidence>
<dbReference type="Proteomes" id="UP000601435">
    <property type="component" value="Unassembled WGS sequence"/>
</dbReference>
<dbReference type="SUPFAM" id="SSF53098">
    <property type="entry name" value="Ribonuclease H-like"/>
    <property type="match status" value="1"/>
</dbReference>
<keyword evidence="3" id="KW-0067">ATP-binding</keyword>
<evidence type="ECO:0000256" key="6">
    <source>
        <dbReference type="SAM" id="MobiDB-lite"/>
    </source>
</evidence>
<dbReference type="GO" id="GO:0008408">
    <property type="term" value="F:3'-5' exonuclease activity"/>
    <property type="evidence" value="ECO:0007669"/>
    <property type="project" value="InterPro"/>
</dbReference>
<keyword evidence="4" id="KW-0648">Protein biosynthesis</keyword>